<feature type="compositionally biased region" description="Polar residues" evidence="1">
    <location>
        <begin position="3871"/>
        <end position="3882"/>
    </location>
</feature>
<dbReference type="EnsemblMetazoa" id="XM_038195056.1">
    <property type="protein sequence ID" value="XP_038050984.1"/>
    <property type="gene ID" value="LOC119724119"/>
</dbReference>
<evidence type="ECO:0000313" key="4">
    <source>
        <dbReference type="Proteomes" id="UP000887568"/>
    </source>
</evidence>
<dbReference type="GeneID" id="119724119"/>
<keyword evidence="4" id="KW-1185">Reference proteome</keyword>
<name>A0A913ZGQ9_PATMI</name>
<dbReference type="OMA" id="SANTECH"/>
<evidence type="ECO:0000313" key="3">
    <source>
        <dbReference type="EnsemblMetazoa" id="XP_038050977.1"/>
    </source>
</evidence>
<feature type="region of interest" description="Disordered" evidence="1">
    <location>
        <begin position="3856"/>
        <end position="3882"/>
    </location>
</feature>
<feature type="compositionally biased region" description="Low complexity" evidence="1">
    <location>
        <begin position="4179"/>
        <end position="4192"/>
    </location>
</feature>
<dbReference type="RefSeq" id="XP_038050973.1">
    <property type="nucleotide sequence ID" value="XM_038195045.1"/>
</dbReference>
<feature type="region of interest" description="Disordered" evidence="1">
    <location>
        <begin position="4142"/>
        <end position="4192"/>
    </location>
</feature>
<keyword evidence="2" id="KW-1133">Transmembrane helix</keyword>
<reference evidence="3" key="1">
    <citation type="submission" date="2022-11" db="UniProtKB">
        <authorList>
            <consortium name="EnsemblMetazoa"/>
        </authorList>
    </citation>
    <scope>IDENTIFICATION</scope>
</reference>
<dbReference type="EnsemblMetazoa" id="XM_038195049.1">
    <property type="protein sequence ID" value="XP_038050977.1"/>
    <property type="gene ID" value="LOC119724119"/>
</dbReference>
<dbReference type="OrthoDB" id="5985073at2759"/>
<feature type="compositionally biased region" description="Low complexity" evidence="1">
    <location>
        <begin position="3858"/>
        <end position="3868"/>
    </location>
</feature>
<dbReference type="EnsemblMetazoa" id="XM_038195061.1">
    <property type="protein sequence ID" value="XP_038050989.1"/>
    <property type="gene ID" value="LOC119724119"/>
</dbReference>
<evidence type="ECO:0000256" key="1">
    <source>
        <dbReference type="SAM" id="MobiDB-lite"/>
    </source>
</evidence>
<keyword evidence="2" id="KW-0812">Transmembrane</keyword>
<evidence type="ECO:0000256" key="2">
    <source>
        <dbReference type="SAM" id="Phobius"/>
    </source>
</evidence>
<dbReference type="RefSeq" id="XP_038050989.1">
    <property type="nucleotide sequence ID" value="XM_038195061.1"/>
</dbReference>
<dbReference type="EnsemblMetazoa" id="XM_038195045.1">
    <property type="protein sequence ID" value="XP_038050973.1"/>
    <property type="gene ID" value="LOC119724119"/>
</dbReference>
<feature type="compositionally biased region" description="Polar residues" evidence="1">
    <location>
        <begin position="4151"/>
        <end position="4178"/>
    </location>
</feature>
<keyword evidence="2" id="KW-0472">Membrane</keyword>
<sequence length="5221" mass="581953">MSPRDDDNLMLLTVTMTGGTLSLLLGIVGAGLLHTVLGGIVEKDDHIWHTSRHLMSVEDEDTVTDGENFPVPLLDFWVSGKSTPHQIDGGSILTYNWLLYHRVQPEHTAINVTFQVDFPFLTFHKDSVNITLASHTFGIINGTEIAPIDVTWLENESKIQLTVDISEPLWINLTKPWSLPDCWWTPGKQCYQTTYQDCILYDASVEQNWDPTSCYQFNISQCLPHNTTSECFFLHPNECRTRLINTSAEDPSEFLCPIQPNTSCIQINDRGLYFGQYDWTVPTKAPVVTSFEKELCGLTTSEIFMYEEDHNGTIYNVDEMISQDSERNCHTVLMKLQPGPPTPAPTYDPYRDLPTTTEYSDAKECINVNTTGFYYPPPEPIHWQDFNLTVLITGELSNFVEINQKFELMLTANISQSTRSPADQLTSVTATTEYTVQRPSIKLYTYPSFSEEKHILKHEQVFYLLYLRHPEARNHGIELTVSFPAVDGQVRMTFINETPWWVIGANLVTTTHGAMINETCDEAGHAVTIDTVKTVIADEMPPGITTSFSSTDPALGVLDQLVFHIDPFINLQDQTKNNKDIIRFWFYSRALTNVVPDQELSIVAKASYLFSRSNFHTTNTPTLTVTVQPFIPLIPAADPNQSPDTADFIRYTFDLSHVLDFYVNDIWMNVSCPELQIVPNTLEMVFLEPDMNTTTNSSIDLSWTSETTYYVHLPMLSPGVNLRGNQTFLMWNNSMLTHQEIICNVWLSYRKGSEALILPYLAGLSSALTLPGISYVLYPQDLLGSNDTMYMMTVGSNATYILNITFPETSTELGVTLSMPNTVLAVYYAHLIHQGSRLTLNDTGITSVLTTSQYIDDWNIPSRTTVNLDFGLVENLADNKINSAGDNLILEFNVVLQNTTGLVSRDNEHVLTTTVSYSNGNDLIQEQTIHVWEPEVTLRLNMTNETNAGDPGDVFQYHIQLSHTELSQSPAHHVVIELHLPYMAVYQDFSPSNDSHVPTTKIFDSLGPYEADGKLWLYLYKLPLGDVIDGTFLIQISTKLTEGIALLATSRYHMYSFYQWGRVYHFSGISENVINIRNATLIFDGTSHPQTPDNQVTINEQVMYAMRVPVPPIPSNLSVALDLPRYQLVLKTWEVLKLKEEVPDQLAIEETFLRQGCFPNDTVTDACICTDSPTGNGTFYRVYPDWLTSCDEIPKENCTGVNLDIINGGDAGNGSIGNTTCNGTSMNCTQCGYNSTGNCSVANKTIEYDSFNVPQVCIYHDWLYDVCIQSVLKECQMNSSITDLWSHIFQKVPDQGSSANESLTNHMQADNWNQSQATPTQQSQTNHTTSLYANQTATYQSQLANQTTPSPSYGNLTANNQSQLANQTTGTDEYASGLSCTEFAQAFCAVATLHRCVIPETVHNETDRDDRNATCACSYYEPPPFEPTAQPKTEVVSVNGTNMTTTQDPYLACRHLNISAVVTTPSPNVNDTTTAPSLPNVCDEEEEVLFGLASVVHTDIWSSREGAVCTFVGGNRHNPFHPGVYYISEHLPANLSEGGSTIQVTVTMVILDLPELNRGDVLILNATSIFSYVSYPIPPSDIFRENCTCRKPLEEHWDALASKECFCETWHLANMSDDECNCTSYYVDDGDTYTGSLSCNCINYCWGILWYFLNPPHVAALEHFNPESCDCLTLNSTISSHDPDSLLHRHVDNCLEHYKRNYSCHNLQYTVTHHEIPLDANCACQNTTVEGSIQTMCSCDTGEILAKLQEPFDSNVNVEYCMNNTDVFIGEPILHTFNDSDCSCQALNESSTVLSHTTPENATIQSYSTTTAPSPGSVTLSCSCRMTCGVDVEHDCVGIDSGRCANVTHTHIIPLPNTTCQCQKMYTVPLNMSEVLDWYQLRNDSAEREITPHSNLTNFGHGYSNSSVSGNGTWFNTTLNGTIDTGLNFTDLLHSLYTYELECDCLELDKVGFHVDPLNCNEQPAFETYDCDCFVPPDNETQYILDHWDYNATIIDQMITRKSHEVVIIEPELQITFTRHAEPSIVDSIDPVVFDFVITHTAESNAPAFNVTLQLDAVNFTRTSGYAKLELPSEEPSCAGGATLCDVSYDNSIGRFHLPLLPVDPTGAIFKGFFNLSVGNHIDFVANSLITATGIAWYDSSLIDFPGRLYPSILASDTVQIDAPTISAKLDFTTANSMMFFTSQYGDPPQTFSIGDYVRMEAKLWIPEITLQFLNFSMEGVMQNYTANSGRVLLSDRVYHRNDTPSIYLELETDPEPSEGYFYPGKQYNSARFLETGISVVPGVVVNEADNVADDQDFIFLYFTFRVKDEPYWVQGVEIPFTISAMYVSDFIRTPVLLEDSSIVLTVVEPQLSLRVELLDHPWQLDQVRHESGYTCTENTCCASEECNQGRTCITATDNMQDCTTSECRCYSGFTSNEEEGCTAVGRTAGDIINYGLTATHHVDFTGNAFDVFILIHSELPSDIIPDTHFISHSPPTNSLEVDNYPSLQQLSEQEFELYIKRFNQAQMCERFTVSHRIRPDVEVFPGKTWMTQASMWYYSAKPYDTLVQFNAESRLYHIPDNITFNLTAPAPSARFYMLPPAAGGSSAIDFSVYSSSEWLHQVTVNLREEKTVRFGLEVVVPKIKCNMTVLLALPQGDGFKFESVRITEMGSQIIFPTEKLSNESLTSDLDGNRFFYAELPDIYSQPFTMDKQREFNSTIQQRFKTMSGEQRPYPTMPSCLPVNTTHYEKSVLLGCFHNVDHHFEVAMATRNQPDHVNVTKAMTRNLCLKLCRDANLLISATKNGSDCYCGNHTVYRRYAAVAHSLYTPLNRTFLEPFIETVYYDCNETRKEWNNYTVTHTCMDQDVYETCKRDANRSCENETVTECLENFAVNCQDTAELVCNETMNPECLAVQVENCTRNEMQLCNGLAVRNCGGLAQEPCLEQARDSYYLMNDFRMTDIEQKCCVDAYVGICTAAYNVSCSVNDHENCSVEVRENCTMEGREVCLNTSGTFWNQSASHCDFPTVTKHNVTTSNCTWQLLHNCSSCMNEGLEGCEATYPGGSMRGCIEVAIDDCFVSCIHEDCQEEFHEVLVKRWYSNCSRMEAESFDVLYAANCSQDVTTWRNVTREVVDMEPVTLDYCNITCSGDCNSTCGGEEFVLMYGPLEGSLAQQQCEWYAGLYNSQEDVFSVEFELSITPLLTKDMTEILQPFISYDHGIDRKPTILPFAPYRLEAGAIWLDMNVWVAPDTEGFVPGDVLEFYTEVFHNPLSTLTARDVSIVWMFPTYVEYVNLTNHQTSLHDYSKLQPVQALRTDPTKGFQFYVPTLRNTDMISFHFLVKLDPERALAQGEYHMVALAETYYFSWDLYNPHEDEYKHNVVTHYHDVIPTKISFEVPTSYTGRPELEDLKLSTYNALYDEVHNIMYACFYNNTKHVYKGGCFMTGNLPPYRVETPPTCADYCNCTYFWDLPSGVNCSEFEPKPENCSCGCLPDCLEDQSACQESCYNCTWCSYEQLQVCLTRCSNVYTNCSQDCCLDTCNSQHDECLLDCRKCPTELDVHHNCSVDLNCTLDCSLHHDSCAEECVKPPVTCNDNCTAGRSECRSICEEVCEGQMEVYYPGMNLNCTLVCDWNCAWAESRCSKGCCYDKCDFNRTLCGDKCLYSCKDDNDCVSECLDECSNSLELCRVTCDPPKVPCTQPCIAQLSDCKSNCNQTCVAEICEVITSKSNCSNATETSGNGTSTDFGSSFNCTGSNCTNHNGTTSLASDCGNNTVEYCYVSTDLNCLGPCMENCDANFDHCDQKCCLLKCPVQRAGCFENCSDACGMDVECLQGCTFTCADWYDRCTLDCIVPATDCQPKCESQYQMCDEDCQPCGRRVPDSTPTQSTSDTMGDESQNQTASNNRTVVSDNGTICLNESGTCNRTLNGSSCVNGSLNCTRNSTVGVPSGTVMPTTPVNCTVEKVNCRSDCNETLWNCVDQCPCDESCFSQYSTCWSTCLGCESVCLGDCHSNCSVKSNRCINMCAEPLISPVIDCAQNCSEAFDVCVPGCLYNLTVNITRLLNTTDGGPSNISEYNTVTFLNNTCLERCAEANIDCLDPCVAAFSEKTCTDQCFQGPGFNDFCSTQCHNFAYVYSNATVNKTFESCYQECLSGCANWTKNSSTVNSTSNAPTEGPSTDSPNSTLGGAATSTLPTTQSVSENGTSPSGTASPTTSSLTATHCVRDCRPVFPDSFSSCSHDCGTTFNNCTMQCVMQTSSESLNQSLGCTQGCGKDYRACSLDCANNLVFDNCSSSCQDASLTCLDSCHTCLECRADCHLDCNRQKSQCLGVCFPPTCKDVRSTCLHNCSICDCTEGCSNNCSLLTQDCHQDCLPKEIKSCKSAFAACHEECSTNPTSSGNFSTSCPLNCSLSYAICVESSWPNRSKFENCTVEGCSVSQYNVMKDSSSESNTCNGSIGNESGSQTAVSCSNSTNLTSSCNSLCMAYQVFDHCQSSCNGSMRECLDTCHICQNGTACYATCSAQCINDHYYCFVDCFTAAFPSNCSSNCSIFDAACSSNCINCTMCPECAPTCEADYINCTTLADVGTQMNWDNATVKNFSGFHPNCTAYHNCYSVCMSNASYECHEGLNCSDSNCTRQCLQEFISHSCSLQDNCTEYWSLCENHQRKRRSVPALDLLKLEFSPQHLKMPNFDELFLHEKIKQRFWKELLTPRQSPMRMRDQENTIESSNVVLKKTSSSKGSHMVDVAVSISSTKSPSVEELRNNMLASNVAMLISYMATQVNPFWKSSQISDKSLVTDHRQNFAGSGSSIYNQVFNLVNRRSAAQPRDDSLPLLKAIHHVHRRSVDNPENDTYSYSNGTSNQLNATGFFNDTYQSHVVDYRYPDCSSNVLYLHYQSCLQNCSIITQVCAIQCANFSAFCNDSYNDTSDCTASNSSRPGCSCFNETLTNLGYCVDVCSGACRDVCEEFRPVEHKECYDNCNETIMYCSGRNQTSRCDLASNSSTAGGSGNVSTSNTTCSVVTNGRCESNCSDLCALPQRTNLTTCQQHCNQISSFTDCLQICDNSTCSENVTCNCTCNCSALPELWTNQSCSYLEWTHDIQPCVLKRTTDVCTCACGCVKMARKYVTTRWRALHSNVGNLLGIDPTTNTLYALSHHGLAILRSHDYGESWLAVTSDVWNSALNGETFVASTSLIRDTLMEMEPRQFIFASGYWNDTWGVSGVGVHWFDNSTKEWNVAGTWQCCKAQP</sequence>
<feature type="transmembrane region" description="Helical" evidence="2">
    <location>
        <begin position="20"/>
        <end position="41"/>
    </location>
</feature>
<protein>
    <submittedName>
        <fullName evidence="3">Uncharacterized protein</fullName>
    </submittedName>
</protein>
<accession>A0A913ZGQ9</accession>
<organism evidence="3 4">
    <name type="scientific">Patiria miniata</name>
    <name type="common">Bat star</name>
    <name type="synonym">Asterina miniata</name>
    <dbReference type="NCBI Taxonomy" id="46514"/>
    <lineage>
        <taxon>Eukaryota</taxon>
        <taxon>Metazoa</taxon>
        <taxon>Echinodermata</taxon>
        <taxon>Eleutherozoa</taxon>
        <taxon>Asterozoa</taxon>
        <taxon>Asteroidea</taxon>
        <taxon>Valvatacea</taxon>
        <taxon>Valvatida</taxon>
        <taxon>Asterinidae</taxon>
        <taxon>Patiria</taxon>
    </lineage>
</organism>
<dbReference type="RefSeq" id="XP_038050984.1">
    <property type="nucleotide sequence ID" value="XM_038195056.1"/>
</dbReference>
<dbReference type="Proteomes" id="UP000887568">
    <property type="component" value="Unplaced"/>
</dbReference>
<proteinExistence type="predicted"/>
<dbReference type="RefSeq" id="XP_038050977.1">
    <property type="nucleotide sequence ID" value="XM_038195049.1"/>
</dbReference>